<evidence type="ECO:0000313" key="1">
    <source>
        <dbReference type="EMBL" id="CAL5993992.1"/>
    </source>
</evidence>
<keyword evidence="2" id="KW-1185">Reference proteome</keyword>
<name>A0ABP1HJ62_9EUKA</name>
<accession>A0ABP1HJ62</accession>
<sequence length="144" mass="16817">MIDSRRLNLLYQCDNSICDQNKISCLTRYLFISQQYQVELSFFLQNFRILNCSLLKVESSLSIRSQLGHLVNYRRVVNYEYRSIKATIPESLINSITSTCIHLDFHRIKKLDGRNNIVIQIESAIQSDITSLLRRPVQAYQVIS</sequence>
<proteinExistence type="predicted"/>
<comment type="caution">
    <text evidence="1">The sequence shown here is derived from an EMBL/GenBank/DDBJ whole genome shotgun (WGS) entry which is preliminary data.</text>
</comment>
<dbReference type="EMBL" id="CAXDID020000031">
    <property type="protein sequence ID" value="CAL5993992.1"/>
    <property type="molecule type" value="Genomic_DNA"/>
</dbReference>
<gene>
    <name evidence="1" type="ORF">HINF_LOCUS13332</name>
</gene>
<organism evidence="1 2">
    <name type="scientific">Hexamita inflata</name>
    <dbReference type="NCBI Taxonomy" id="28002"/>
    <lineage>
        <taxon>Eukaryota</taxon>
        <taxon>Metamonada</taxon>
        <taxon>Diplomonadida</taxon>
        <taxon>Hexamitidae</taxon>
        <taxon>Hexamitinae</taxon>
        <taxon>Hexamita</taxon>
    </lineage>
</organism>
<dbReference type="Proteomes" id="UP001642409">
    <property type="component" value="Unassembled WGS sequence"/>
</dbReference>
<protein>
    <submittedName>
        <fullName evidence="1">Hypothetical_protein</fullName>
    </submittedName>
</protein>
<evidence type="ECO:0000313" key="2">
    <source>
        <dbReference type="Proteomes" id="UP001642409"/>
    </source>
</evidence>
<reference evidence="1 2" key="1">
    <citation type="submission" date="2024-07" db="EMBL/GenBank/DDBJ databases">
        <authorList>
            <person name="Akdeniz Z."/>
        </authorList>
    </citation>
    <scope>NUCLEOTIDE SEQUENCE [LARGE SCALE GENOMIC DNA]</scope>
</reference>